<name>A0ABY1QS31_9BACT</name>
<dbReference type="PANTHER" id="PTHR43053">
    <property type="entry name" value="GLYCOSIDASE FAMILY 31"/>
    <property type="match status" value="1"/>
</dbReference>
<evidence type="ECO:0008006" key="6">
    <source>
        <dbReference type="Google" id="ProtNLM"/>
    </source>
</evidence>
<evidence type="ECO:0000313" key="5">
    <source>
        <dbReference type="Proteomes" id="UP001158067"/>
    </source>
</evidence>
<dbReference type="PANTHER" id="PTHR43053:SF3">
    <property type="entry name" value="ALPHA-GALACTOSIDASE C-RELATED"/>
    <property type="match status" value="1"/>
</dbReference>
<dbReference type="InterPro" id="IPR050985">
    <property type="entry name" value="Alpha-glycosidase_related"/>
</dbReference>
<comment type="caution">
    <text evidence="4">The sequence shown here is derived from an EMBL/GenBank/DDBJ whole genome shotgun (WGS) entry which is preliminary data.</text>
</comment>
<feature type="chain" id="PRO_5045305812" description="Alpha-galactosidase" evidence="3">
    <location>
        <begin position="19"/>
        <end position="761"/>
    </location>
</feature>
<dbReference type="Gene3D" id="2.60.40.1180">
    <property type="entry name" value="Golgi alpha-mannosidase II"/>
    <property type="match status" value="1"/>
</dbReference>
<dbReference type="SUPFAM" id="SSF51445">
    <property type="entry name" value="(Trans)glycosidases"/>
    <property type="match status" value="1"/>
</dbReference>
<keyword evidence="2" id="KW-0326">Glycosidase</keyword>
<dbReference type="Proteomes" id="UP001158067">
    <property type="component" value="Unassembled WGS sequence"/>
</dbReference>
<evidence type="ECO:0000256" key="1">
    <source>
        <dbReference type="ARBA" id="ARBA00022801"/>
    </source>
</evidence>
<keyword evidence="3" id="KW-0732">Signal</keyword>
<dbReference type="InterPro" id="IPR013785">
    <property type="entry name" value="Aldolase_TIM"/>
</dbReference>
<keyword evidence="5" id="KW-1185">Reference proteome</keyword>
<evidence type="ECO:0000256" key="3">
    <source>
        <dbReference type="SAM" id="SignalP"/>
    </source>
</evidence>
<proteinExistence type="predicted"/>
<dbReference type="Gene3D" id="3.20.20.70">
    <property type="entry name" value="Aldolase class I"/>
    <property type="match status" value="1"/>
</dbReference>
<dbReference type="InterPro" id="IPR013780">
    <property type="entry name" value="Glyco_hydro_b"/>
</dbReference>
<dbReference type="InterPro" id="IPR017853">
    <property type="entry name" value="GH"/>
</dbReference>
<evidence type="ECO:0000256" key="2">
    <source>
        <dbReference type="ARBA" id="ARBA00023295"/>
    </source>
</evidence>
<dbReference type="EMBL" id="FXUG01000028">
    <property type="protein sequence ID" value="SMP78868.1"/>
    <property type="molecule type" value="Genomic_DNA"/>
</dbReference>
<gene>
    <name evidence="4" type="ORF">SAMN06265222_12823</name>
</gene>
<evidence type="ECO:0000313" key="4">
    <source>
        <dbReference type="EMBL" id="SMP78868.1"/>
    </source>
</evidence>
<organism evidence="4 5">
    <name type="scientific">Neorhodopirellula lusitana</name>
    <dbReference type="NCBI Taxonomy" id="445327"/>
    <lineage>
        <taxon>Bacteria</taxon>
        <taxon>Pseudomonadati</taxon>
        <taxon>Planctomycetota</taxon>
        <taxon>Planctomycetia</taxon>
        <taxon>Pirellulales</taxon>
        <taxon>Pirellulaceae</taxon>
        <taxon>Neorhodopirellula</taxon>
    </lineage>
</organism>
<dbReference type="RefSeq" id="WP_283435572.1">
    <property type="nucleotide sequence ID" value="NZ_FXUG01000028.1"/>
</dbReference>
<feature type="signal peptide" evidence="3">
    <location>
        <begin position="1"/>
        <end position="18"/>
    </location>
</feature>
<protein>
    <recommendedName>
        <fullName evidence="6">Alpha-galactosidase</fullName>
    </recommendedName>
</protein>
<sequence length="761" mass="84954">MRIHLALFALTVLASIGAADTVVENKDLRVIVSQDDHSISIQRTGDEFAFVPNAVFSQEVERVTTSTALTKDKETSHLIHLDHVGGWQTQLAIHPNSPFVHISRTVRNETDQPIEANSLDFLNYQVDVGVEPSKLQVLGTGGLTPVAASQGSYAFSAIADPDTRHGVVSGWMTHERGVGVFFPENHAGGVQVKAQIDFGHYQVDPGKSRPTETLLIGYFDDARLGLEAYASSIAKHYDIQLAASPGVYCTWYHAGASDENQILENTEFVVKELKPFGLGVMQIDDKWQSILPKDFKHDGEIQTTGPIKVFVDTADNYSKGMAHTAKEITDRGMVPGIWFMPFAGNFRNPYFDPEIFAKNPDGTPFHDARWSGTCIDSTNPKAEKFIRERVRRIYDWGYRYFKIDGMHTGAISYNTYINKAYGNQDFGKSILHDPHMTHIQAYRKCLGILHEEAPNTFILGCNVSQNMRSMGPAFGMVDGMRIGPDNGSAARGLWDQVVLGAWHGTNLYFLNGKVWHNDPDPVYPRADNPLSRARWMCSWMAVAGNMHTSSEQYSTLPEDRLDILRRCLPSHQLQARPVDLFETNQPRIWMVQNDRMNVVGLFNWNEDSADEIVDDLDKLGLDSDKTYIGFDFWANEFIGPIAGELRRTLAPASCQVLAIAEIADHPQLISTSRHITQGLIDVLEEKWDAGHKTLTGNSAVVGDDPYELRLALPADGTWKISNVSTDDADATIRILSENQTSARLVIETPNSREIRWSVSFQ</sequence>
<keyword evidence="1" id="KW-0378">Hydrolase</keyword>
<reference evidence="4 5" key="1">
    <citation type="submission" date="2017-05" db="EMBL/GenBank/DDBJ databases">
        <authorList>
            <person name="Varghese N."/>
            <person name="Submissions S."/>
        </authorList>
    </citation>
    <scope>NUCLEOTIDE SEQUENCE [LARGE SCALE GENOMIC DNA]</scope>
    <source>
        <strain evidence="4 5">DSM 25457</strain>
    </source>
</reference>
<accession>A0ABY1QS31</accession>